<comment type="caution">
    <text evidence="1">The sequence shown here is derived from an EMBL/GenBank/DDBJ whole genome shotgun (WGS) entry which is preliminary data.</text>
</comment>
<dbReference type="Gene3D" id="3.20.20.150">
    <property type="entry name" value="Divalent-metal-dependent TIM barrel enzymes"/>
    <property type="match status" value="1"/>
</dbReference>
<reference evidence="1" key="1">
    <citation type="journal article" date="2014" name="Front. Microbiol.">
        <title>High frequency of phylogenetically diverse reductive dehalogenase-homologous genes in deep subseafloor sedimentary metagenomes.</title>
        <authorList>
            <person name="Kawai M."/>
            <person name="Futagami T."/>
            <person name="Toyoda A."/>
            <person name="Takaki Y."/>
            <person name="Nishi S."/>
            <person name="Hori S."/>
            <person name="Arai W."/>
            <person name="Tsubouchi T."/>
            <person name="Morono Y."/>
            <person name="Uchiyama I."/>
            <person name="Ito T."/>
            <person name="Fujiyama A."/>
            <person name="Inagaki F."/>
            <person name="Takami H."/>
        </authorList>
    </citation>
    <scope>NUCLEOTIDE SEQUENCE</scope>
    <source>
        <strain evidence="1">Expedition CK06-06</strain>
    </source>
</reference>
<evidence type="ECO:0000313" key="1">
    <source>
        <dbReference type="EMBL" id="GAG21747.1"/>
    </source>
</evidence>
<dbReference type="AlphaFoldDB" id="X0WEW6"/>
<dbReference type="EMBL" id="BARS01038362">
    <property type="protein sequence ID" value="GAG21747.1"/>
    <property type="molecule type" value="Genomic_DNA"/>
</dbReference>
<dbReference type="InterPro" id="IPR036237">
    <property type="entry name" value="Xyl_isomerase-like_sf"/>
</dbReference>
<sequence>YSNAELDPVEDAPTVAGLVTGMCVKDFDMSVQGDKLSKEVMLTPGTGRVDFPAVMAALRKGGLTGGPLVIECLTQGEPPAMLAEARKARKFVERLIA</sequence>
<feature type="non-terminal residue" evidence="1">
    <location>
        <position position="1"/>
    </location>
</feature>
<organism evidence="1">
    <name type="scientific">marine sediment metagenome</name>
    <dbReference type="NCBI Taxonomy" id="412755"/>
    <lineage>
        <taxon>unclassified sequences</taxon>
        <taxon>metagenomes</taxon>
        <taxon>ecological metagenomes</taxon>
    </lineage>
</organism>
<accession>X0WEW6</accession>
<dbReference type="SUPFAM" id="SSF51658">
    <property type="entry name" value="Xylose isomerase-like"/>
    <property type="match status" value="1"/>
</dbReference>
<protein>
    <recommendedName>
        <fullName evidence="2">Xylose isomerase-like TIM barrel domain-containing protein</fullName>
    </recommendedName>
</protein>
<name>X0WEW6_9ZZZZ</name>
<proteinExistence type="predicted"/>
<evidence type="ECO:0008006" key="2">
    <source>
        <dbReference type="Google" id="ProtNLM"/>
    </source>
</evidence>
<gene>
    <name evidence="1" type="ORF">S01H1_58711</name>
</gene>